<keyword evidence="2" id="KW-1185">Reference proteome</keyword>
<gene>
    <name evidence="1" type="ORF">THERMOS_1856</name>
</gene>
<organism evidence="1 2">
    <name type="scientific">Bathymodiolus thermophilus thioautotrophic gill symbiont</name>
    <dbReference type="NCBI Taxonomy" id="2360"/>
    <lineage>
        <taxon>Bacteria</taxon>
        <taxon>Pseudomonadati</taxon>
        <taxon>Pseudomonadota</taxon>
        <taxon>Gammaproteobacteria</taxon>
        <taxon>sulfur-oxidizing symbionts</taxon>
    </lineage>
</organism>
<sequence>MNCIQFLSRLCGGEFILMNGFKLTVFLSRLCGGELRYNSKHLCA</sequence>
<dbReference type="Proteomes" id="UP000643672">
    <property type="component" value="Unassembled WGS sequence"/>
</dbReference>
<evidence type="ECO:0000313" key="2">
    <source>
        <dbReference type="Proteomes" id="UP000643672"/>
    </source>
</evidence>
<evidence type="ECO:0000313" key="1">
    <source>
        <dbReference type="EMBL" id="CAB5503881.1"/>
    </source>
</evidence>
<name>A0A8H9CGE0_9GAMM</name>
<dbReference type="AlphaFoldDB" id="A0A8H9CGE0"/>
<comment type="caution">
    <text evidence="1">The sequence shown here is derived from an EMBL/GenBank/DDBJ whole genome shotgun (WGS) entry which is preliminary data.</text>
</comment>
<reference evidence="1 2" key="1">
    <citation type="submission" date="2020-05" db="EMBL/GenBank/DDBJ databases">
        <authorList>
            <person name="Petersen J."/>
            <person name="Sayavedra L."/>
        </authorList>
    </citation>
    <scope>NUCLEOTIDE SEQUENCE [LARGE SCALE GENOMIC DNA]</scope>
    <source>
        <strain evidence="1">B thermophilus SOXS</strain>
    </source>
</reference>
<accession>A0A8H9CGE0</accession>
<dbReference type="EMBL" id="CAESAQ020000078">
    <property type="protein sequence ID" value="CAB5503881.1"/>
    <property type="molecule type" value="Genomic_DNA"/>
</dbReference>
<protein>
    <submittedName>
        <fullName evidence="1">Uncharacterized protein</fullName>
    </submittedName>
</protein>
<proteinExistence type="predicted"/>